<feature type="domain" description="Zn(2)-C6 fungal-type" evidence="7">
    <location>
        <begin position="12"/>
        <end position="40"/>
    </location>
</feature>
<sequence>MARRSTPRAKTGCATCRIRRVKCDEMRPHCLKCTQTGRKCDGFPVPGPGGGPATTPPPALPLRSVASYSIPFRVPGSQKDRQLLHYFCVQGATDVSGFCRTAFWSHTVLQACQSNATVRQALTALSSLHIDLATPDCHGAEAGVQEATLARYGLALRALRRRVDKQDTEGKKDEAVIGALICCVLFYGFESALGNSKAAMRHLGSGLSLWAAHYSKPAANRDGCLDEISDVLARLDMQASFFDDSRVPTLPLVSADQRVLGLRICPAQAFSGLADAQRELVKLQNWLLRFLLENLVADSGLQDTGIPGPILQEKKLLLSELGAWRQSIARLGECSPSADGIFLCSFQTLLVQHDVAQMLLASRVPDDDSVFGAVPNPAAEEVIRLAESVVRLHSNGDAASRRTLSSETGIVAPLALLAIKCADTFLSRRAVKLLIASDRREGLYDATTMAAMVQQMELLRQQRMQRFKSGQKSSVASLEHWTADAIDQAEGGMDNISDRLAEMMEAGQGDAI</sequence>
<dbReference type="Gene3D" id="4.10.240.10">
    <property type="entry name" value="Zn(2)-C6 fungal-type DNA-binding domain"/>
    <property type="match status" value="1"/>
</dbReference>
<dbReference type="InterPro" id="IPR021858">
    <property type="entry name" value="Fun_TF"/>
</dbReference>
<dbReference type="InterPro" id="IPR036864">
    <property type="entry name" value="Zn2-C6_fun-type_DNA-bd_sf"/>
</dbReference>
<evidence type="ECO:0000256" key="4">
    <source>
        <dbReference type="ARBA" id="ARBA00023125"/>
    </source>
</evidence>
<evidence type="ECO:0000259" key="7">
    <source>
        <dbReference type="PROSITE" id="PS50048"/>
    </source>
</evidence>
<protein>
    <recommendedName>
        <fullName evidence="7">Zn(2)-C6 fungal-type domain-containing protein</fullName>
    </recommendedName>
</protein>
<proteinExistence type="predicted"/>
<gene>
    <name evidence="8" type="ORF">B0T18DRAFT_392675</name>
</gene>
<dbReference type="InterPro" id="IPR052360">
    <property type="entry name" value="Transcr_Regulatory_Proteins"/>
</dbReference>
<dbReference type="Pfam" id="PF00172">
    <property type="entry name" value="Zn_clus"/>
    <property type="match status" value="1"/>
</dbReference>
<dbReference type="Pfam" id="PF11951">
    <property type="entry name" value="Fungal_trans_2"/>
    <property type="match status" value="1"/>
</dbReference>
<dbReference type="PROSITE" id="PS00463">
    <property type="entry name" value="ZN2_CY6_FUNGAL_1"/>
    <property type="match status" value="1"/>
</dbReference>
<keyword evidence="9" id="KW-1185">Reference proteome</keyword>
<keyword evidence="6" id="KW-0539">Nucleus</keyword>
<evidence type="ECO:0000313" key="8">
    <source>
        <dbReference type="EMBL" id="KAK0743999.1"/>
    </source>
</evidence>
<organism evidence="8 9">
    <name type="scientific">Schizothecium vesticola</name>
    <dbReference type="NCBI Taxonomy" id="314040"/>
    <lineage>
        <taxon>Eukaryota</taxon>
        <taxon>Fungi</taxon>
        <taxon>Dikarya</taxon>
        <taxon>Ascomycota</taxon>
        <taxon>Pezizomycotina</taxon>
        <taxon>Sordariomycetes</taxon>
        <taxon>Sordariomycetidae</taxon>
        <taxon>Sordariales</taxon>
        <taxon>Schizotheciaceae</taxon>
        <taxon>Schizothecium</taxon>
    </lineage>
</organism>
<evidence type="ECO:0000256" key="5">
    <source>
        <dbReference type="ARBA" id="ARBA00023163"/>
    </source>
</evidence>
<reference evidence="8" key="1">
    <citation type="submission" date="2023-06" db="EMBL/GenBank/DDBJ databases">
        <title>Genome-scale phylogeny and comparative genomics of the fungal order Sordariales.</title>
        <authorList>
            <consortium name="Lawrence Berkeley National Laboratory"/>
            <person name="Hensen N."/>
            <person name="Bonometti L."/>
            <person name="Westerberg I."/>
            <person name="Brannstrom I.O."/>
            <person name="Guillou S."/>
            <person name="Cros-Aarteil S."/>
            <person name="Calhoun S."/>
            <person name="Haridas S."/>
            <person name="Kuo A."/>
            <person name="Mondo S."/>
            <person name="Pangilinan J."/>
            <person name="Riley R."/>
            <person name="LaButti K."/>
            <person name="Andreopoulos B."/>
            <person name="Lipzen A."/>
            <person name="Chen C."/>
            <person name="Yanf M."/>
            <person name="Daum C."/>
            <person name="Ng V."/>
            <person name="Clum A."/>
            <person name="Steindorff A."/>
            <person name="Ohm R."/>
            <person name="Martin F."/>
            <person name="Silar P."/>
            <person name="Natvig D."/>
            <person name="Lalanne C."/>
            <person name="Gautier V."/>
            <person name="Ament-velasquez S.L."/>
            <person name="Kruys A."/>
            <person name="Hutchinson M.I."/>
            <person name="Powell A.J."/>
            <person name="Barry K."/>
            <person name="Miller A.N."/>
            <person name="Grigoriev I.V."/>
            <person name="Debuchy R."/>
            <person name="Gladieux P."/>
            <person name="Thoren M.H."/>
            <person name="Johannesson H."/>
        </authorList>
    </citation>
    <scope>NUCLEOTIDE SEQUENCE</scope>
    <source>
        <strain evidence="8">SMH3187-1</strain>
    </source>
</reference>
<keyword evidence="2" id="KW-0862">Zinc</keyword>
<dbReference type="CDD" id="cd00067">
    <property type="entry name" value="GAL4"/>
    <property type="match status" value="1"/>
</dbReference>
<dbReference type="EMBL" id="JAUKUD010000005">
    <property type="protein sequence ID" value="KAK0743999.1"/>
    <property type="molecule type" value="Genomic_DNA"/>
</dbReference>
<keyword evidence="3" id="KW-0805">Transcription regulation</keyword>
<evidence type="ECO:0000313" key="9">
    <source>
        <dbReference type="Proteomes" id="UP001172155"/>
    </source>
</evidence>
<evidence type="ECO:0000256" key="2">
    <source>
        <dbReference type="ARBA" id="ARBA00022833"/>
    </source>
</evidence>
<comment type="caution">
    <text evidence="8">The sequence shown here is derived from an EMBL/GenBank/DDBJ whole genome shotgun (WGS) entry which is preliminary data.</text>
</comment>
<dbReference type="PANTHER" id="PTHR36206:SF4">
    <property type="entry name" value="HYPOTHETICAL CONSERVED PROTEIN (EUROFUNG)-RELATED"/>
    <property type="match status" value="1"/>
</dbReference>
<dbReference type="PROSITE" id="PS50048">
    <property type="entry name" value="ZN2_CY6_FUNGAL_2"/>
    <property type="match status" value="1"/>
</dbReference>
<name>A0AA40K2Y7_9PEZI</name>
<evidence type="ECO:0000256" key="3">
    <source>
        <dbReference type="ARBA" id="ARBA00023015"/>
    </source>
</evidence>
<dbReference type="Proteomes" id="UP001172155">
    <property type="component" value="Unassembled WGS sequence"/>
</dbReference>
<dbReference type="GO" id="GO:0000981">
    <property type="term" value="F:DNA-binding transcription factor activity, RNA polymerase II-specific"/>
    <property type="evidence" value="ECO:0007669"/>
    <property type="project" value="InterPro"/>
</dbReference>
<dbReference type="GO" id="GO:0008270">
    <property type="term" value="F:zinc ion binding"/>
    <property type="evidence" value="ECO:0007669"/>
    <property type="project" value="InterPro"/>
</dbReference>
<dbReference type="SMART" id="SM00066">
    <property type="entry name" value="GAL4"/>
    <property type="match status" value="1"/>
</dbReference>
<keyword evidence="5" id="KW-0804">Transcription</keyword>
<dbReference type="InterPro" id="IPR001138">
    <property type="entry name" value="Zn2Cys6_DnaBD"/>
</dbReference>
<keyword evidence="1" id="KW-0479">Metal-binding</keyword>
<keyword evidence="4" id="KW-0238">DNA-binding</keyword>
<accession>A0AA40K2Y7</accession>
<evidence type="ECO:0000256" key="1">
    <source>
        <dbReference type="ARBA" id="ARBA00022723"/>
    </source>
</evidence>
<evidence type="ECO:0000256" key="6">
    <source>
        <dbReference type="ARBA" id="ARBA00023242"/>
    </source>
</evidence>
<dbReference type="AlphaFoldDB" id="A0AA40K2Y7"/>
<dbReference type="SUPFAM" id="SSF57701">
    <property type="entry name" value="Zn2/Cys6 DNA-binding domain"/>
    <property type="match status" value="1"/>
</dbReference>
<dbReference type="GO" id="GO:0003677">
    <property type="term" value="F:DNA binding"/>
    <property type="evidence" value="ECO:0007669"/>
    <property type="project" value="UniProtKB-KW"/>
</dbReference>
<dbReference type="PANTHER" id="PTHR36206">
    <property type="entry name" value="ASPERCRYPTIN BIOSYNTHESIS CLUSTER-SPECIFIC TRANSCRIPTION REGULATOR ATNN-RELATED"/>
    <property type="match status" value="1"/>
</dbReference>